<dbReference type="Proteomes" id="UP000241848">
    <property type="component" value="Unassembled WGS sequence"/>
</dbReference>
<dbReference type="SUPFAM" id="SSF55486">
    <property type="entry name" value="Metalloproteases ('zincins'), catalytic domain"/>
    <property type="match status" value="1"/>
</dbReference>
<feature type="domain" description="Peptidase M61 N-terminal" evidence="2">
    <location>
        <begin position="2"/>
        <end position="150"/>
    </location>
</feature>
<feature type="domain" description="Peptidase M61 catalytic" evidence="1">
    <location>
        <begin position="240"/>
        <end position="356"/>
    </location>
</feature>
<dbReference type="Pfam" id="PF17899">
    <property type="entry name" value="Peptidase_M61_N"/>
    <property type="match status" value="1"/>
</dbReference>
<proteinExistence type="predicted"/>
<dbReference type="Gene3D" id="2.30.42.10">
    <property type="match status" value="1"/>
</dbReference>
<dbReference type="SUPFAM" id="SSF50156">
    <property type="entry name" value="PDZ domain-like"/>
    <property type="match status" value="1"/>
</dbReference>
<protein>
    <submittedName>
        <fullName evidence="3">Peptidase M61</fullName>
    </submittedName>
</protein>
<dbReference type="PIRSF" id="PIRSF016493">
    <property type="entry name" value="Glycyl_aminpptds"/>
    <property type="match status" value="1"/>
</dbReference>
<organism evidence="3 4">
    <name type="scientific">Sulfobacillus acidophilus</name>
    <dbReference type="NCBI Taxonomy" id="53633"/>
    <lineage>
        <taxon>Bacteria</taxon>
        <taxon>Bacillati</taxon>
        <taxon>Bacillota</taxon>
        <taxon>Clostridia</taxon>
        <taxon>Eubacteriales</taxon>
        <taxon>Clostridiales Family XVII. Incertae Sedis</taxon>
        <taxon>Sulfobacillus</taxon>
    </lineage>
</organism>
<dbReference type="InterPro" id="IPR007963">
    <property type="entry name" value="Peptidase_M61_catalytic"/>
</dbReference>
<dbReference type="AlphaFoldDB" id="A0A2T2WLF6"/>
<dbReference type="InterPro" id="IPR040756">
    <property type="entry name" value="Peptidase_M61_N"/>
</dbReference>
<evidence type="ECO:0000313" key="4">
    <source>
        <dbReference type="Proteomes" id="UP000241848"/>
    </source>
</evidence>
<evidence type="ECO:0000259" key="1">
    <source>
        <dbReference type="Pfam" id="PF05299"/>
    </source>
</evidence>
<dbReference type="InterPro" id="IPR024191">
    <property type="entry name" value="Peptidase_M61"/>
</dbReference>
<gene>
    <name evidence="3" type="ORF">C7B45_04450</name>
</gene>
<dbReference type="Gene3D" id="1.10.390.10">
    <property type="entry name" value="Neutral Protease Domain 2"/>
    <property type="match status" value="1"/>
</dbReference>
<accession>A0A2T2WLF6</accession>
<comment type="caution">
    <text evidence="3">The sequence shown here is derived from an EMBL/GenBank/DDBJ whole genome shotgun (WGS) entry which is preliminary data.</text>
</comment>
<dbReference type="EMBL" id="PXYV01000009">
    <property type="protein sequence ID" value="PSR23069.1"/>
    <property type="molecule type" value="Genomic_DNA"/>
</dbReference>
<evidence type="ECO:0000259" key="2">
    <source>
        <dbReference type="Pfam" id="PF17899"/>
    </source>
</evidence>
<name>A0A2T2WLF6_9FIRM</name>
<reference evidence="3 4" key="1">
    <citation type="journal article" date="2014" name="BMC Genomics">
        <title>Comparison of environmental and isolate Sulfobacillus genomes reveals diverse carbon, sulfur, nitrogen, and hydrogen metabolisms.</title>
        <authorList>
            <person name="Justice N.B."/>
            <person name="Norman A."/>
            <person name="Brown C.T."/>
            <person name="Singh A."/>
            <person name="Thomas B.C."/>
            <person name="Banfield J.F."/>
        </authorList>
    </citation>
    <scope>NUCLEOTIDE SEQUENCE [LARGE SCALE GENOMIC DNA]</scope>
    <source>
        <strain evidence="3">AMDSBA3</strain>
    </source>
</reference>
<dbReference type="Pfam" id="PF05299">
    <property type="entry name" value="Peptidase_M61"/>
    <property type="match status" value="1"/>
</dbReference>
<dbReference type="Gene3D" id="2.60.40.3650">
    <property type="match status" value="1"/>
</dbReference>
<dbReference type="InterPro" id="IPR036034">
    <property type="entry name" value="PDZ_sf"/>
</dbReference>
<sequence length="582" mass="66519">MTLAISDLPPGRHTLTLPVWTPGAYEVQDFARHVFDMTVHQSNQPLECYHLKKNQWGFDTFEESTITVRYQVFAFELGVDTSHLDQSHAYFNGAQLFLLTDQYKDYSYDVTIMAPPTWHVSTGLDRINGDPWRYQASNYDVLIDSPVEVGTHRQIFFDVDQKPHELAVWGHGNEDVDRLAADIKAIVEAQRDLFGALPYQHYTFILHLSDRGTGGLEHLNSTTCGTARFAYQSRKKYRHVLQLISHEFFHLWNVKRIHPEMLGPFDYNQEVYTRLLWAMEGFTDYFASLTLRYANLFSVKEYLNNLADSIKAYEKLPGRLVQSLAESSFDTWIKLYKPDADSPNRTISYYLKGDLVGTCLDLEIRQRTAGQYGLDEVLRRLYARYGAHGVGFPESVYQETVEEVASSSFQEFFQDYIEGTRPISFEHFLGYVGLTVERQYKNPDPDEDHDSDNRRREEPVAWLGADVEVKDGHRLIIKHSYANGPAADRLNPADEVIAINGFQVTSEDALKNRIAQDFRIGETVDVAFFRLGELKHVPVTLAAAPPDDVSIKPVSNPSPAQIALYEKWLNASWEPVSPAHAD</sequence>
<dbReference type="InterPro" id="IPR027268">
    <property type="entry name" value="Peptidase_M4/M1_CTD_sf"/>
</dbReference>
<evidence type="ECO:0000313" key="3">
    <source>
        <dbReference type="EMBL" id="PSR23069.1"/>
    </source>
</evidence>